<feature type="transmembrane region" description="Helical" evidence="1">
    <location>
        <begin position="210"/>
        <end position="231"/>
    </location>
</feature>
<keyword evidence="1" id="KW-0812">Transmembrane</keyword>
<feature type="transmembrane region" description="Helical" evidence="1">
    <location>
        <begin position="165"/>
        <end position="183"/>
    </location>
</feature>
<dbReference type="InterPro" id="IPR045679">
    <property type="entry name" value="DUF6199"/>
</dbReference>
<dbReference type="Proteomes" id="UP000270678">
    <property type="component" value="Chromosome"/>
</dbReference>
<sequence>MAAKLNKIMSPTFIFFTCVIVLSVVVAVLSRPYFTEPIFYINENKYKFASEQGNQVSYHSKTAAPIQVSIDGHERTVIINHKEYYITKYNSNYNTTYNVMYPNGRNYEVRDQSGYLLSFDENGDFVVEAFAYVNNQRVIREGEEEFTPAMLVTASYPEYHDTPGASGFLFLALAILIYGWCAYRYEKFQDIMFNLSPQRLWVNNPEPSDFYYFMCKVGGIFCMAFAVWVALQAF</sequence>
<dbReference type="Pfam" id="PF19701">
    <property type="entry name" value="DUF6199"/>
    <property type="match status" value="1"/>
</dbReference>
<reference evidence="4" key="1">
    <citation type="submission" date="2018-12" db="EMBL/GenBank/DDBJ databases">
        <title>Complete genome sequence of Paenibacillus sp. MBLB1234.</title>
        <authorList>
            <person name="Nam Y.-D."/>
            <person name="Kang J."/>
            <person name="Chung W.-H."/>
            <person name="Park Y.S."/>
        </authorList>
    </citation>
    <scope>NUCLEOTIDE SEQUENCE [LARGE SCALE GENOMIC DNA]</scope>
    <source>
        <strain evidence="4">MBLB1234</strain>
    </source>
</reference>
<proteinExistence type="predicted"/>
<dbReference type="KEGG" id="plut:EI981_16275"/>
<name>A0A3Q9IC77_9BACL</name>
<keyword evidence="4" id="KW-1185">Reference proteome</keyword>
<feature type="transmembrane region" description="Helical" evidence="1">
    <location>
        <begin position="12"/>
        <end position="34"/>
    </location>
</feature>
<dbReference type="EMBL" id="CP034346">
    <property type="protein sequence ID" value="AZS15839.1"/>
    <property type="molecule type" value="Genomic_DNA"/>
</dbReference>
<evidence type="ECO:0000313" key="4">
    <source>
        <dbReference type="Proteomes" id="UP000270678"/>
    </source>
</evidence>
<evidence type="ECO:0000259" key="2">
    <source>
        <dbReference type="Pfam" id="PF19701"/>
    </source>
</evidence>
<accession>A0A3Q9IC77</accession>
<organism evidence="3 4">
    <name type="scientific">Paenibacillus lutimineralis</name>
    <dbReference type="NCBI Taxonomy" id="2707005"/>
    <lineage>
        <taxon>Bacteria</taxon>
        <taxon>Bacillati</taxon>
        <taxon>Bacillota</taxon>
        <taxon>Bacilli</taxon>
        <taxon>Bacillales</taxon>
        <taxon>Paenibacillaceae</taxon>
        <taxon>Paenibacillus</taxon>
    </lineage>
</organism>
<protein>
    <recommendedName>
        <fullName evidence="2">DUF6199 domain-containing protein</fullName>
    </recommendedName>
</protein>
<dbReference type="AlphaFoldDB" id="A0A3Q9IC77"/>
<keyword evidence="1" id="KW-1133">Transmembrane helix</keyword>
<evidence type="ECO:0000313" key="3">
    <source>
        <dbReference type="EMBL" id="AZS15839.1"/>
    </source>
</evidence>
<evidence type="ECO:0000256" key="1">
    <source>
        <dbReference type="SAM" id="Phobius"/>
    </source>
</evidence>
<keyword evidence="1" id="KW-0472">Membrane</keyword>
<feature type="domain" description="DUF6199" evidence="2">
    <location>
        <begin position="171"/>
        <end position="232"/>
    </location>
</feature>
<gene>
    <name evidence="3" type="ORF">EI981_16275</name>
</gene>
<dbReference type="OrthoDB" id="2575528at2"/>
<dbReference type="RefSeq" id="WP_126999875.1">
    <property type="nucleotide sequence ID" value="NZ_CP034346.1"/>
</dbReference>